<accession>A0A1H3H8G5</accession>
<evidence type="ECO:0000256" key="1">
    <source>
        <dbReference type="SAM" id="Phobius"/>
    </source>
</evidence>
<dbReference type="InterPro" id="IPR012507">
    <property type="entry name" value="YibE_F"/>
</dbReference>
<keyword evidence="1" id="KW-0472">Membrane</keyword>
<dbReference type="InterPro" id="IPR014564">
    <property type="entry name" value="UCP031503_TM"/>
</dbReference>
<reference evidence="2 3" key="1">
    <citation type="submission" date="2016-10" db="EMBL/GenBank/DDBJ databases">
        <authorList>
            <person name="de Groot N.N."/>
        </authorList>
    </citation>
    <scope>NUCLEOTIDE SEQUENCE [LARGE SCALE GENOMIC DNA]</scope>
    <source>
        <strain evidence="2 3">DSM 14045</strain>
    </source>
</reference>
<keyword evidence="3" id="KW-1185">Reference proteome</keyword>
<gene>
    <name evidence="2" type="ORF">SAMN02910414_00773</name>
</gene>
<keyword evidence="1" id="KW-0812">Transmembrane</keyword>
<dbReference type="RefSeq" id="WP_074716321.1">
    <property type="nucleotide sequence ID" value="NZ_FNPG01000008.1"/>
</dbReference>
<organism evidence="2 3">
    <name type="scientific">Lachnobacterium bovis DSM 14045</name>
    <dbReference type="NCBI Taxonomy" id="1122142"/>
    <lineage>
        <taxon>Bacteria</taxon>
        <taxon>Bacillati</taxon>
        <taxon>Bacillota</taxon>
        <taxon>Clostridia</taxon>
        <taxon>Lachnospirales</taxon>
        <taxon>Lachnospiraceae</taxon>
        <taxon>Lachnobacterium</taxon>
    </lineage>
</organism>
<feature type="transmembrane region" description="Helical" evidence="1">
    <location>
        <begin position="222"/>
        <end position="244"/>
    </location>
</feature>
<dbReference type="Pfam" id="PF07907">
    <property type="entry name" value="YibE_F"/>
    <property type="match status" value="1"/>
</dbReference>
<dbReference type="AlphaFoldDB" id="A0A1H3H8G5"/>
<feature type="transmembrane region" description="Helical" evidence="1">
    <location>
        <begin position="26"/>
        <end position="44"/>
    </location>
</feature>
<dbReference type="EMBL" id="FNPG01000008">
    <property type="protein sequence ID" value="SDY11741.1"/>
    <property type="molecule type" value="Genomic_DNA"/>
</dbReference>
<evidence type="ECO:0000313" key="2">
    <source>
        <dbReference type="EMBL" id="SDY11741.1"/>
    </source>
</evidence>
<protein>
    <submittedName>
        <fullName evidence="2">YibE/F-like protein</fullName>
    </submittedName>
</protein>
<dbReference type="OrthoDB" id="5753718at2"/>
<dbReference type="Proteomes" id="UP000183918">
    <property type="component" value="Unassembled WGS sequence"/>
</dbReference>
<evidence type="ECO:0000313" key="3">
    <source>
        <dbReference type="Proteomes" id="UP000183918"/>
    </source>
</evidence>
<keyword evidence="1" id="KW-1133">Transmembrane helix</keyword>
<feature type="transmembrane region" description="Helical" evidence="1">
    <location>
        <begin position="77"/>
        <end position="100"/>
    </location>
</feature>
<proteinExistence type="predicted"/>
<feature type="transmembrane region" description="Helical" evidence="1">
    <location>
        <begin position="51"/>
        <end position="71"/>
    </location>
</feature>
<feature type="transmembrane region" description="Helical" evidence="1">
    <location>
        <begin position="179"/>
        <end position="202"/>
    </location>
</feature>
<dbReference type="PANTHER" id="PTHR41771:SF1">
    <property type="entry name" value="MEMBRANE PROTEIN"/>
    <property type="match status" value="1"/>
</dbReference>
<sequence>MIMIILGVFLFIMMSAIGGERGIASVFSVFGNIALLVVFLYLLAWGYNIYAVTLVCGLAFLLITLFAQNGLNFKTMAAFVSILIIMVLLGIIGTFAINMFNIGGFGELYTLDEDMAFLNNRIGINANGLLVSSCFLGGIGAICDTALSVATVEYEVFSNNKNISENKLIEAGSKIGKDILGTTINTLLFAEVGDAFFVWIIFVRRHYDFVELINSKSFLQNILMLVVANIGCLTIIPLSAFLTAKMLSKKGIQKQESQKISNQKKN</sequence>
<dbReference type="STRING" id="1122142.SAMN02910414_00773"/>
<dbReference type="PANTHER" id="PTHR41771">
    <property type="entry name" value="MEMBRANE PROTEIN-RELATED"/>
    <property type="match status" value="1"/>
</dbReference>
<name>A0A1H3H8G5_9FIRM</name>
<dbReference type="PIRSF" id="PIRSF031503">
    <property type="entry name" value="UCP031503_mp"/>
    <property type="match status" value="1"/>
</dbReference>